<evidence type="ECO:0000313" key="2">
    <source>
        <dbReference type="EMBL" id="KIM37290.1"/>
    </source>
</evidence>
<dbReference type="EMBL" id="KN831798">
    <property type="protein sequence ID" value="KIM37290.1"/>
    <property type="molecule type" value="Genomic_DNA"/>
</dbReference>
<feature type="region of interest" description="Disordered" evidence="1">
    <location>
        <begin position="1"/>
        <end position="23"/>
    </location>
</feature>
<name>A0A0C3BKP4_HEBCY</name>
<reference evidence="3" key="2">
    <citation type="submission" date="2015-01" db="EMBL/GenBank/DDBJ databases">
        <title>Evolutionary Origins and Diversification of the Mycorrhizal Mutualists.</title>
        <authorList>
            <consortium name="DOE Joint Genome Institute"/>
            <consortium name="Mycorrhizal Genomics Consortium"/>
            <person name="Kohler A."/>
            <person name="Kuo A."/>
            <person name="Nagy L.G."/>
            <person name="Floudas D."/>
            <person name="Copeland A."/>
            <person name="Barry K.W."/>
            <person name="Cichocki N."/>
            <person name="Veneault-Fourrey C."/>
            <person name="LaButti K."/>
            <person name="Lindquist E.A."/>
            <person name="Lipzen A."/>
            <person name="Lundell T."/>
            <person name="Morin E."/>
            <person name="Murat C."/>
            <person name="Riley R."/>
            <person name="Ohm R."/>
            <person name="Sun H."/>
            <person name="Tunlid A."/>
            <person name="Henrissat B."/>
            <person name="Grigoriev I.V."/>
            <person name="Hibbett D.S."/>
            <person name="Martin F."/>
        </authorList>
    </citation>
    <scope>NUCLEOTIDE SEQUENCE [LARGE SCALE GENOMIC DNA]</scope>
    <source>
        <strain evidence="3">h7</strain>
    </source>
</reference>
<gene>
    <name evidence="2" type="ORF">M413DRAFT_423487</name>
</gene>
<protein>
    <submittedName>
        <fullName evidence="2">Uncharacterized protein</fullName>
    </submittedName>
</protein>
<sequence length="120" mass="13534">MTLAAQATEIWGESDNPEGSNNWGFTRTAAAWAEDYYKDEERPEILESELADLRDYLLGRKKRSQILSSRKLGTKAEMASRFKALLDLYQTVHGVPFSSPIDGDGDWIMEDSTMTPQKEG</sequence>
<keyword evidence="3" id="KW-1185">Reference proteome</keyword>
<dbReference type="HOGENOM" id="CLU_2049960_0_0_1"/>
<evidence type="ECO:0000313" key="3">
    <source>
        <dbReference type="Proteomes" id="UP000053424"/>
    </source>
</evidence>
<dbReference type="Proteomes" id="UP000053424">
    <property type="component" value="Unassembled WGS sequence"/>
</dbReference>
<organism evidence="2 3">
    <name type="scientific">Hebeloma cylindrosporum</name>
    <dbReference type="NCBI Taxonomy" id="76867"/>
    <lineage>
        <taxon>Eukaryota</taxon>
        <taxon>Fungi</taxon>
        <taxon>Dikarya</taxon>
        <taxon>Basidiomycota</taxon>
        <taxon>Agaricomycotina</taxon>
        <taxon>Agaricomycetes</taxon>
        <taxon>Agaricomycetidae</taxon>
        <taxon>Agaricales</taxon>
        <taxon>Agaricineae</taxon>
        <taxon>Hymenogastraceae</taxon>
        <taxon>Hebeloma</taxon>
    </lineage>
</organism>
<accession>A0A0C3BKP4</accession>
<evidence type="ECO:0000256" key="1">
    <source>
        <dbReference type="SAM" id="MobiDB-lite"/>
    </source>
</evidence>
<dbReference type="AlphaFoldDB" id="A0A0C3BKP4"/>
<proteinExistence type="predicted"/>
<reference evidence="2 3" key="1">
    <citation type="submission" date="2014-04" db="EMBL/GenBank/DDBJ databases">
        <authorList>
            <consortium name="DOE Joint Genome Institute"/>
            <person name="Kuo A."/>
            <person name="Gay G."/>
            <person name="Dore J."/>
            <person name="Kohler A."/>
            <person name="Nagy L.G."/>
            <person name="Floudas D."/>
            <person name="Copeland A."/>
            <person name="Barry K.W."/>
            <person name="Cichocki N."/>
            <person name="Veneault-Fourrey C."/>
            <person name="LaButti K."/>
            <person name="Lindquist E.A."/>
            <person name="Lipzen A."/>
            <person name="Lundell T."/>
            <person name="Morin E."/>
            <person name="Murat C."/>
            <person name="Sun H."/>
            <person name="Tunlid A."/>
            <person name="Henrissat B."/>
            <person name="Grigoriev I.V."/>
            <person name="Hibbett D.S."/>
            <person name="Martin F."/>
            <person name="Nordberg H.P."/>
            <person name="Cantor M.N."/>
            <person name="Hua S.X."/>
        </authorList>
    </citation>
    <scope>NUCLEOTIDE SEQUENCE [LARGE SCALE GENOMIC DNA]</scope>
    <source>
        <strain evidence="3">h7</strain>
    </source>
</reference>